<dbReference type="Pfam" id="PF24857">
    <property type="entry name" value="THR4_C"/>
    <property type="match status" value="1"/>
</dbReference>
<dbReference type="InterPro" id="IPR001926">
    <property type="entry name" value="TrpB-like_PALP"/>
</dbReference>
<dbReference type="Proteomes" id="UP000824133">
    <property type="component" value="Unassembled WGS sequence"/>
</dbReference>
<keyword evidence="3 5" id="KW-0663">Pyridoxal phosphate</keyword>
<dbReference type="AlphaFoldDB" id="A0A9D1ZAL4"/>
<dbReference type="Gene3D" id="3.40.50.1100">
    <property type="match status" value="2"/>
</dbReference>
<comment type="cofactor">
    <cofactor evidence="1 5">
        <name>pyridoxal 5'-phosphate</name>
        <dbReference type="ChEBI" id="CHEBI:597326"/>
    </cofactor>
</comment>
<dbReference type="Pfam" id="PF00291">
    <property type="entry name" value="PALP"/>
    <property type="match status" value="1"/>
</dbReference>
<dbReference type="InterPro" id="IPR029144">
    <property type="entry name" value="Thr_synth_N"/>
</dbReference>
<dbReference type="InterPro" id="IPR004450">
    <property type="entry name" value="Thr_synthase-like"/>
</dbReference>
<dbReference type="PANTHER" id="PTHR43515:SF1">
    <property type="entry name" value="THREONINE SYNTHASE-LIKE 1"/>
    <property type="match status" value="1"/>
</dbReference>
<dbReference type="EC" id="4.2.3.1" evidence="4"/>
<dbReference type="EMBL" id="DXCP01000045">
    <property type="protein sequence ID" value="HIY80016.1"/>
    <property type="molecule type" value="Genomic_DNA"/>
</dbReference>
<dbReference type="CDD" id="cd01560">
    <property type="entry name" value="Thr-synth_2"/>
    <property type="match status" value="1"/>
</dbReference>
<sequence>MSFYHSTRSAANSVTSKQAILTGIAPDGGLYVSDELGEKRLSLDAVCAQSYHDTARLVLGTLLDDYTDDELARCVEAAYGSQWDAPGICPVTPLGTDWLLELYHGPTCAFKDVALQMLPQLMGVARGTDGEKIMIVTATSGDTGKAALDGFAGVEGMGVTVFYPAGKVSDIQRLQMVTQLGGNVAVCAVNGTFDDCQGQVKRVFADRELAQRLAEDGIVLSSANSINVGRLAPQVTYYFDAYAQLVRREAIRPGDEVTFCVPTGNFGDVLAGYYAKRMGLPVRRLIVASNANDVLTDFLTTGTYDRRRDFHKTISPSMDILVSSNLERLLYFASNGDCELVASLMADLTEKGVYTVPERVMDEIRSVFSCGRADDATTRETILNTWRELDVLIDPHTAVAKHVLDATPADGTERVCLSTASPYKFCADVLAALGEVTDGMNGFACMDALEQLTDTVAPPQLSGLRADEVLHDNVCDPERVGAFVESACARVFL</sequence>
<dbReference type="GO" id="GO:0005737">
    <property type="term" value="C:cytoplasm"/>
    <property type="evidence" value="ECO:0007669"/>
    <property type="project" value="TreeGrafter"/>
</dbReference>
<reference evidence="8" key="2">
    <citation type="submission" date="2021-04" db="EMBL/GenBank/DDBJ databases">
        <authorList>
            <person name="Gilroy R."/>
        </authorList>
    </citation>
    <scope>NUCLEOTIDE SEQUENCE</scope>
    <source>
        <strain evidence="8">ChiHjej10B9-743</strain>
    </source>
</reference>
<dbReference type="PANTHER" id="PTHR43515">
    <property type="entry name" value="THREONINE SYNTHASE-LIKE 1"/>
    <property type="match status" value="1"/>
</dbReference>
<accession>A0A9D1ZAL4</accession>
<dbReference type="NCBIfam" id="TIGR00260">
    <property type="entry name" value="thrC"/>
    <property type="match status" value="1"/>
</dbReference>
<dbReference type="GO" id="GO:0009088">
    <property type="term" value="P:threonine biosynthetic process"/>
    <property type="evidence" value="ECO:0007669"/>
    <property type="project" value="UniProtKB-UniRule"/>
</dbReference>
<gene>
    <name evidence="8" type="ORF">IAA42_06250</name>
</gene>
<evidence type="ECO:0000256" key="2">
    <source>
        <dbReference type="ARBA" id="ARBA00005517"/>
    </source>
</evidence>
<evidence type="ECO:0000256" key="5">
    <source>
        <dbReference type="PIRSR" id="PIRSR604450-51"/>
    </source>
</evidence>
<dbReference type="GO" id="GO:0004795">
    <property type="term" value="F:threonine synthase activity"/>
    <property type="evidence" value="ECO:0007669"/>
    <property type="project" value="UniProtKB-UniRule"/>
</dbReference>
<dbReference type="InterPro" id="IPR037158">
    <property type="entry name" value="Thr_synth_N_sf"/>
</dbReference>
<dbReference type="InterPro" id="IPR036052">
    <property type="entry name" value="TrpB-like_PALP_sf"/>
</dbReference>
<protein>
    <recommendedName>
        <fullName evidence="4">Threonine synthase</fullName>
        <ecNumber evidence="4">4.2.3.1</ecNumber>
    </recommendedName>
</protein>
<reference evidence="8" key="1">
    <citation type="journal article" date="2021" name="PeerJ">
        <title>Extensive microbial diversity within the chicken gut microbiome revealed by metagenomics and culture.</title>
        <authorList>
            <person name="Gilroy R."/>
            <person name="Ravi A."/>
            <person name="Getino M."/>
            <person name="Pursley I."/>
            <person name="Horton D.L."/>
            <person name="Alikhan N.F."/>
            <person name="Baker D."/>
            <person name="Gharbi K."/>
            <person name="Hall N."/>
            <person name="Watson M."/>
            <person name="Adriaenssens E.M."/>
            <person name="Foster-Nyarko E."/>
            <person name="Jarju S."/>
            <person name="Secka A."/>
            <person name="Antonio M."/>
            <person name="Oren A."/>
            <person name="Chaudhuri R.R."/>
            <person name="La Ragione R."/>
            <person name="Hildebrand F."/>
            <person name="Pallen M.J."/>
        </authorList>
    </citation>
    <scope>NUCLEOTIDE SEQUENCE</scope>
    <source>
        <strain evidence="8">ChiHjej10B9-743</strain>
    </source>
</reference>
<dbReference type="SUPFAM" id="SSF53686">
    <property type="entry name" value="Tryptophan synthase beta subunit-like PLP-dependent enzymes"/>
    <property type="match status" value="1"/>
</dbReference>
<evidence type="ECO:0000259" key="7">
    <source>
        <dbReference type="Pfam" id="PF14821"/>
    </source>
</evidence>
<organism evidence="8 9">
    <name type="scientific">Candidatus Olsenella excrementavium</name>
    <dbReference type="NCBI Taxonomy" id="2838709"/>
    <lineage>
        <taxon>Bacteria</taxon>
        <taxon>Bacillati</taxon>
        <taxon>Actinomycetota</taxon>
        <taxon>Coriobacteriia</taxon>
        <taxon>Coriobacteriales</taxon>
        <taxon>Atopobiaceae</taxon>
        <taxon>Olsenella</taxon>
    </lineage>
</organism>
<comment type="caution">
    <text evidence="8">The sequence shown here is derived from an EMBL/GenBank/DDBJ whole genome shotgun (WGS) entry which is preliminary data.</text>
</comment>
<name>A0A9D1ZAL4_9ACTN</name>
<comment type="similarity">
    <text evidence="2">Belongs to the threonine synthase family.</text>
</comment>
<feature type="modified residue" description="N6-(pyridoxal phosphate)lysine" evidence="5">
    <location>
        <position position="111"/>
    </location>
</feature>
<proteinExistence type="inferred from homology"/>
<evidence type="ECO:0000256" key="1">
    <source>
        <dbReference type="ARBA" id="ARBA00001933"/>
    </source>
</evidence>
<feature type="domain" description="Threonine synthase N-terminal" evidence="7">
    <location>
        <begin position="4"/>
        <end position="79"/>
    </location>
</feature>
<evidence type="ECO:0000313" key="9">
    <source>
        <dbReference type="Proteomes" id="UP000824133"/>
    </source>
</evidence>
<feature type="domain" description="Tryptophan synthase beta chain-like PALP" evidence="6">
    <location>
        <begin position="102"/>
        <end position="341"/>
    </location>
</feature>
<evidence type="ECO:0000256" key="3">
    <source>
        <dbReference type="ARBA" id="ARBA00022898"/>
    </source>
</evidence>
<keyword evidence="8" id="KW-0456">Lyase</keyword>
<evidence type="ECO:0000259" key="6">
    <source>
        <dbReference type="Pfam" id="PF00291"/>
    </source>
</evidence>
<evidence type="ECO:0000256" key="4">
    <source>
        <dbReference type="NCBIfam" id="TIGR00260"/>
    </source>
</evidence>
<dbReference type="Gene3D" id="3.90.1380.10">
    <property type="entry name" value="Threonine synthase, N-terminal domain"/>
    <property type="match status" value="1"/>
</dbReference>
<evidence type="ECO:0000313" key="8">
    <source>
        <dbReference type="EMBL" id="HIY80016.1"/>
    </source>
</evidence>
<dbReference type="Pfam" id="PF14821">
    <property type="entry name" value="Thr_synth_N"/>
    <property type="match status" value="1"/>
</dbReference>